<reference evidence="2" key="1">
    <citation type="submission" date="2009-11" db="EMBL/GenBank/DDBJ databases">
        <authorList>
            <consortium name="The Broad Institute Genome Sequencing Platform"/>
            <person name="Ward D."/>
            <person name="Feldgarden M."/>
            <person name="Earl A."/>
            <person name="Young S.K."/>
            <person name="Zeng Q."/>
            <person name="Koehrsen M."/>
            <person name="Alvarado L."/>
            <person name="Berlin A."/>
            <person name="Bochicchio J."/>
            <person name="Borenstein D."/>
            <person name="Chapman S.B."/>
            <person name="Chen Z."/>
            <person name="Engels R."/>
            <person name="Freedman E."/>
            <person name="Gellesch M."/>
            <person name="Goldberg J."/>
            <person name="Griggs A."/>
            <person name="Gujja S."/>
            <person name="Heilman E."/>
            <person name="Heiman D."/>
            <person name="Hepburn T."/>
            <person name="Howarth C."/>
            <person name="Jen D."/>
            <person name="Larson L."/>
            <person name="Lewis B."/>
            <person name="Mehta T."/>
            <person name="Park D."/>
            <person name="Pearson M."/>
            <person name="Roberts A."/>
            <person name="Saif S."/>
            <person name="Shea T."/>
            <person name="Shenoy N."/>
            <person name="Sisk P."/>
            <person name="Stolte C."/>
            <person name="Sykes S."/>
            <person name="Thomson T."/>
            <person name="Walk T."/>
            <person name="White J."/>
            <person name="Yandava C."/>
            <person name="Izard J."/>
            <person name="Baranova O.V."/>
            <person name="Blanton J.M."/>
            <person name="Tanner A.C."/>
            <person name="Dewhirst F.E."/>
            <person name="Haas B."/>
            <person name="Nusbaum C."/>
            <person name="Birren B."/>
        </authorList>
    </citation>
    <scope>NUCLEOTIDE SEQUENCE [LARGE SCALE GENOMIC DNA]</scope>
    <source>
        <strain evidence="2">1-1 BBBD Race 1</strain>
    </source>
</reference>
<dbReference type="Proteomes" id="UP000005240">
    <property type="component" value="Unassembled WGS sequence"/>
</dbReference>
<sequence length="142" mass="15330">MTSLPPTTNCCTLLRAASPTPSRLSAFPAPSTTYQHVHSHDPQSPSTPLLRKTALRTLPSAGSWHYSIARGLVPILPAQTIKSPCRNPSPLLHMTSTLLATLLPASCPAPCLTCPTSTTPADEHHSTHRLHHRPPIPHYHPP</sequence>
<evidence type="ECO:0000256" key="1">
    <source>
        <dbReference type="SAM" id="MobiDB-lite"/>
    </source>
</evidence>
<keyword evidence="4" id="KW-1185">Reference proteome</keyword>
<dbReference type="VEuPathDB" id="FungiDB:PTTG_28729"/>
<proteinExistence type="predicted"/>
<feature type="region of interest" description="Disordered" evidence="1">
    <location>
        <begin position="118"/>
        <end position="142"/>
    </location>
</feature>
<accession>A0A180GAG4</accession>
<feature type="compositionally biased region" description="Basic residues" evidence="1">
    <location>
        <begin position="126"/>
        <end position="142"/>
    </location>
</feature>
<evidence type="ECO:0000313" key="3">
    <source>
        <dbReference type="EnsemblFungi" id="PTTG_28729-t43_1-p1"/>
    </source>
</evidence>
<reference evidence="2" key="2">
    <citation type="submission" date="2016-05" db="EMBL/GenBank/DDBJ databases">
        <title>Comparative analysis highlights variable genome content of wheat rusts and divergence of the mating loci.</title>
        <authorList>
            <person name="Cuomo C.A."/>
            <person name="Bakkeren G."/>
            <person name="Szabo L."/>
            <person name="Khalil H."/>
            <person name="Joly D."/>
            <person name="Goldberg J."/>
            <person name="Young S."/>
            <person name="Zeng Q."/>
            <person name="Fellers J."/>
        </authorList>
    </citation>
    <scope>NUCLEOTIDE SEQUENCE [LARGE SCALE GENOMIC DNA]</scope>
    <source>
        <strain evidence="2">1-1 BBBD Race 1</strain>
    </source>
</reference>
<dbReference type="EMBL" id="ADAS02000132">
    <property type="protein sequence ID" value="OAV89312.1"/>
    <property type="molecule type" value="Genomic_DNA"/>
</dbReference>
<gene>
    <name evidence="2" type="ORF">PTTG_28729</name>
</gene>
<dbReference type="EnsemblFungi" id="PTTG_28729-t43_1">
    <property type="protein sequence ID" value="PTTG_28729-t43_1-p1"/>
    <property type="gene ID" value="PTTG_28729"/>
</dbReference>
<organism evidence="2">
    <name type="scientific">Puccinia triticina (isolate 1-1 / race 1 (BBBD))</name>
    <name type="common">Brown leaf rust fungus</name>
    <dbReference type="NCBI Taxonomy" id="630390"/>
    <lineage>
        <taxon>Eukaryota</taxon>
        <taxon>Fungi</taxon>
        <taxon>Dikarya</taxon>
        <taxon>Basidiomycota</taxon>
        <taxon>Pucciniomycotina</taxon>
        <taxon>Pucciniomycetes</taxon>
        <taxon>Pucciniales</taxon>
        <taxon>Pucciniaceae</taxon>
        <taxon>Puccinia</taxon>
    </lineage>
</organism>
<dbReference type="AlphaFoldDB" id="A0A180GAG4"/>
<evidence type="ECO:0000313" key="2">
    <source>
        <dbReference type="EMBL" id="OAV89312.1"/>
    </source>
</evidence>
<evidence type="ECO:0000313" key="4">
    <source>
        <dbReference type="Proteomes" id="UP000005240"/>
    </source>
</evidence>
<protein>
    <submittedName>
        <fullName evidence="2 3">Uncharacterized protein</fullName>
    </submittedName>
</protein>
<name>A0A180GAG4_PUCT1</name>
<reference evidence="3" key="4">
    <citation type="submission" date="2025-05" db="UniProtKB">
        <authorList>
            <consortium name="EnsemblFungi"/>
        </authorList>
    </citation>
    <scope>IDENTIFICATION</scope>
    <source>
        <strain evidence="3">isolate 1-1 / race 1 (BBBD)</strain>
    </source>
</reference>
<reference evidence="3 4" key="3">
    <citation type="journal article" date="2017" name="G3 (Bethesda)">
        <title>Comparative analysis highlights variable genome content of wheat rusts and divergence of the mating loci.</title>
        <authorList>
            <person name="Cuomo C.A."/>
            <person name="Bakkeren G."/>
            <person name="Khalil H.B."/>
            <person name="Panwar V."/>
            <person name="Joly D."/>
            <person name="Linning R."/>
            <person name="Sakthikumar S."/>
            <person name="Song X."/>
            <person name="Adiconis X."/>
            <person name="Fan L."/>
            <person name="Goldberg J.M."/>
            <person name="Levin J.Z."/>
            <person name="Young S."/>
            <person name="Zeng Q."/>
            <person name="Anikster Y."/>
            <person name="Bruce M."/>
            <person name="Wang M."/>
            <person name="Yin C."/>
            <person name="McCallum B."/>
            <person name="Szabo L.J."/>
            <person name="Hulbert S."/>
            <person name="Chen X."/>
            <person name="Fellers J.P."/>
        </authorList>
    </citation>
    <scope>NUCLEOTIDE SEQUENCE</scope>
    <source>
        <strain evidence="4">Isolate 1-1 / race 1 (BBBD)</strain>
        <strain evidence="3">isolate 1-1 / race 1 (BBBD)</strain>
    </source>
</reference>